<evidence type="ECO:0000313" key="3">
    <source>
        <dbReference type="Proteomes" id="UP001321473"/>
    </source>
</evidence>
<dbReference type="EMBL" id="JARKHS020021115">
    <property type="protein sequence ID" value="KAK8770461.1"/>
    <property type="molecule type" value="Genomic_DNA"/>
</dbReference>
<proteinExistence type="predicted"/>
<feature type="signal peptide" evidence="1">
    <location>
        <begin position="1"/>
        <end position="19"/>
    </location>
</feature>
<evidence type="ECO:0000313" key="2">
    <source>
        <dbReference type="EMBL" id="KAK8770461.1"/>
    </source>
</evidence>
<feature type="chain" id="PRO_5042912415" description="Secreted protein" evidence="1">
    <location>
        <begin position="20"/>
        <end position="78"/>
    </location>
</feature>
<dbReference type="AlphaFoldDB" id="A0AAQ4E6W7"/>
<keyword evidence="3" id="KW-1185">Reference proteome</keyword>
<accession>A0AAQ4E6W7</accession>
<evidence type="ECO:0008006" key="4">
    <source>
        <dbReference type="Google" id="ProtNLM"/>
    </source>
</evidence>
<evidence type="ECO:0000256" key="1">
    <source>
        <dbReference type="SAM" id="SignalP"/>
    </source>
</evidence>
<sequence length="78" mass="8637">MAVSFTHFLLFTHVISCNAAFGRCELPVNKPWAADEDYSVQKARNFRGSVGSGTGSAMAVSFTDFLLFTQYHQHCGKM</sequence>
<name>A0AAQ4E6W7_AMBAM</name>
<comment type="caution">
    <text evidence="2">The sequence shown here is derived from an EMBL/GenBank/DDBJ whole genome shotgun (WGS) entry which is preliminary data.</text>
</comment>
<organism evidence="2 3">
    <name type="scientific">Amblyomma americanum</name>
    <name type="common">Lone star tick</name>
    <dbReference type="NCBI Taxonomy" id="6943"/>
    <lineage>
        <taxon>Eukaryota</taxon>
        <taxon>Metazoa</taxon>
        <taxon>Ecdysozoa</taxon>
        <taxon>Arthropoda</taxon>
        <taxon>Chelicerata</taxon>
        <taxon>Arachnida</taxon>
        <taxon>Acari</taxon>
        <taxon>Parasitiformes</taxon>
        <taxon>Ixodida</taxon>
        <taxon>Ixodoidea</taxon>
        <taxon>Ixodidae</taxon>
        <taxon>Amblyomminae</taxon>
        <taxon>Amblyomma</taxon>
    </lineage>
</organism>
<keyword evidence="1" id="KW-0732">Signal</keyword>
<gene>
    <name evidence="2" type="ORF">V5799_013074</name>
</gene>
<reference evidence="2 3" key="1">
    <citation type="journal article" date="2023" name="Arcadia Sci">
        <title>De novo assembly of a long-read Amblyomma americanum tick genome.</title>
        <authorList>
            <person name="Chou S."/>
            <person name="Poskanzer K.E."/>
            <person name="Rollins M."/>
            <person name="Thuy-Boun P.S."/>
        </authorList>
    </citation>
    <scope>NUCLEOTIDE SEQUENCE [LARGE SCALE GENOMIC DNA]</scope>
    <source>
        <strain evidence="2">F_SG_1</strain>
        <tissue evidence="2">Salivary glands</tissue>
    </source>
</reference>
<dbReference type="Proteomes" id="UP001321473">
    <property type="component" value="Unassembled WGS sequence"/>
</dbReference>
<protein>
    <recommendedName>
        <fullName evidence="4">Secreted protein</fullName>
    </recommendedName>
</protein>